<sequence>MAKQYWPERVELFPELPRTASGKIQKFQLRALMERHNGTGPQPVP</sequence>
<comment type="caution">
    <text evidence="1">The sequence shown here is derived from an EMBL/GenBank/DDBJ whole genome shotgun (WGS) entry which is preliminary data.</text>
</comment>
<keyword evidence="2" id="KW-1185">Reference proteome</keyword>
<dbReference type="EMBL" id="JBHUKS010000011">
    <property type="protein sequence ID" value="MFD2469163.1"/>
    <property type="molecule type" value="Genomic_DNA"/>
</dbReference>
<accession>A0ABW5H7N2</accession>
<dbReference type="SUPFAM" id="SSF56801">
    <property type="entry name" value="Acetyl-CoA synthetase-like"/>
    <property type="match status" value="1"/>
</dbReference>
<proteinExistence type="predicted"/>
<dbReference type="Proteomes" id="UP001597483">
    <property type="component" value="Unassembled WGS sequence"/>
</dbReference>
<evidence type="ECO:0000313" key="1">
    <source>
        <dbReference type="EMBL" id="MFD2469163.1"/>
    </source>
</evidence>
<dbReference type="Gene3D" id="3.30.300.30">
    <property type="match status" value="1"/>
</dbReference>
<name>A0ABW5H7N2_9PSEU</name>
<dbReference type="RefSeq" id="WP_378305329.1">
    <property type="nucleotide sequence ID" value="NZ_JBHUKS010000011.1"/>
</dbReference>
<gene>
    <name evidence="1" type="ORF">ACFSVL_17385</name>
</gene>
<evidence type="ECO:0008006" key="3">
    <source>
        <dbReference type="Google" id="ProtNLM"/>
    </source>
</evidence>
<organism evidence="1 2">
    <name type="scientific">Amycolatopsis silviterrae</name>
    <dbReference type="NCBI Taxonomy" id="1656914"/>
    <lineage>
        <taxon>Bacteria</taxon>
        <taxon>Bacillati</taxon>
        <taxon>Actinomycetota</taxon>
        <taxon>Actinomycetes</taxon>
        <taxon>Pseudonocardiales</taxon>
        <taxon>Pseudonocardiaceae</taxon>
        <taxon>Amycolatopsis</taxon>
    </lineage>
</organism>
<reference evidence="2" key="1">
    <citation type="journal article" date="2019" name="Int. J. Syst. Evol. Microbiol.">
        <title>The Global Catalogue of Microorganisms (GCM) 10K type strain sequencing project: providing services to taxonomists for standard genome sequencing and annotation.</title>
        <authorList>
            <consortium name="The Broad Institute Genomics Platform"/>
            <consortium name="The Broad Institute Genome Sequencing Center for Infectious Disease"/>
            <person name="Wu L."/>
            <person name="Ma J."/>
        </authorList>
    </citation>
    <scope>NUCLEOTIDE SEQUENCE [LARGE SCALE GENOMIC DNA]</scope>
    <source>
        <strain evidence="2">CGMCC 4.7641</strain>
    </source>
</reference>
<evidence type="ECO:0000313" key="2">
    <source>
        <dbReference type="Proteomes" id="UP001597483"/>
    </source>
</evidence>
<dbReference type="InterPro" id="IPR045851">
    <property type="entry name" value="AMP-bd_C_sf"/>
</dbReference>
<protein>
    <recommendedName>
        <fullName evidence="3">AMP-binding enzyme C-terminal domain-containing protein</fullName>
    </recommendedName>
</protein>